<evidence type="ECO:0000313" key="3">
    <source>
        <dbReference type="Proteomes" id="UP000474061"/>
    </source>
</evidence>
<dbReference type="FunFam" id="2.30.30.30:FF:000003">
    <property type="entry name" value="Elongation factor P"/>
    <property type="match status" value="1"/>
</dbReference>
<dbReference type="SUPFAM" id="SSF50104">
    <property type="entry name" value="Translation proteins SH3-like domain"/>
    <property type="match status" value="1"/>
</dbReference>
<dbReference type="InterPro" id="IPR013185">
    <property type="entry name" value="Transl_elong_KOW-like"/>
</dbReference>
<feature type="non-terminal residue" evidence="2">
    <location>
        <position position="67"/>
    </location>
</feature>
<dbReference type="Pfam" id="PF08207">
    <property type="entry name" value="EFP_N"/>
    <property type="match status" value="1"/>
</dbReference>
<dbReference type="EMBL" id="VDCJ01000107">
    <property type="protein sequence ID" value="MRU22620.1"/>
    <property type="molecule type" value="Genomic_DNA"/>
</dbReference>
<dbReference type="GO" id="GO:0003746">
    <property type="term" value="F:translation elongation factor activity"/>
    <property type="evidence" value="ECO:0007669"/>
    <property type="project" value="UniProtKB-KW"/>
</dbReference>
<accession>A0A9Q4MGK3</accession>
<reference evidence="2" key="1">
    <citation type="submission" date="2019-05" db="EMBL/GenBank/DDBJ databases">
        <authorList>
            <person name="Castillo A."/>
            <person name="Giampetruzzi A."/>
            <person name="Landa B."/>
            <person name="Saponari M."/>
            <person name="Almeida R.P.P."/>
            <person name="Moralejo E."/>
            <person name="Marco-Noales E."/>
            <person name="Velasco-Amo M.P."/>
            <person name="Roman-Ecija M."/>
            <person name="Navarro I."/>
            <person name="Monterde A."/>
            <person name="Barbe S."/>
        </authorList>
    </citation>
    <scope>NUCLEOTIDE SEQUENCE</scope>
    <source>
        <strain evidence="2">XYL1981</strain>
    </source>
</reference>
<keyword evidence="2" id="KW-0648">Protein biosynthesis</keyword>
<sequence length="67" mass="7453">MASYGMNDVKHGMKSLVDAEPEAITDTEHVKPGKGQAFPRFKYRLLKLGRVQAVTMQSTETLEEADV</sequence>
<gene>
    <name evidence="2" type="ORF">FG476_00440</name>
</gene>
<evidence type="ECO:0000313" key="2">
    <source>
        <dbReference type="EMBL" id="MRU22620.1"/>
    </source>
</evidence>
<comment type="caution">
    <text evidence="2">The sequence shown here is derived from an EMBL/GenBank/DDBJ whole genome shotgun (WGS) entry which is preliminary data.</text>
</comment>
<dbReference type="Gene3D" id="2.30.30.30">
    <property type="match status" value="1"/>
</dbReference>
<name>A0A9Q4MGK3_XYLFS</name>
<organism evidence="2 3">
    <name type="scientific">Xylella fastidiosa subsp. multiplex</name>
    <dbReference type="NCBI Taxonomy" id="644357"/>
    <lineage>
        <taxon>Bacteria</taxon>
        <taxon>Pseudomonadati</taxon>
        <taxon>Pseudomonadota</taxon>
        <taxon>Gammaproteobacteria</taxon>
        <taxon>Lysobacterales</taxon>
        <taxon>Lysobacteraceae</taxon>
        <taxon>Xylella</taxon>
    </lineage>
</organism>
<feature type="domain" description="Translation elongation factor KOW-like" evidence="1">
    <location>
        <begin position="6"/>
        <end position="62"/>
    </location>
</feature>
<keyword evidence="2" id="KW-0251">Elongation factor</keyword>
<dbReference type="InterPro" id="IPR008991">
    <property type="entry name" value="Translation_prot_SH3-like_sf"/>
</dbReference>
<dbReference type="InterPro" id="IPR014722">
    <property type="entry name" value="Rib_uL2_dom2"/>
</dbReference>
<protein>
    <submittedName>
        <fullName evidence="2">Elongation factor P</fullName>
    </submittedName>
</protein>
<evidence type="ECO:0000259" key="1">
    <source>
        <dbReference type="Pfam" id="PF08207"/>
    </source>
</evidence>
<dbReference type="Proteomes" id="UP000474061">
    <property type="component" value="Unassembled WGS sequence"/>
</dbReference>
<proteinExistence type="predicted"/>
<reference evidence="2" key="2">
    <citation type="journal article" date="2020" name="Appl. Environ. Microbiol.">
        <title>Multiple intercontinental introductions associated with the emergence of a plant pathogen in Europe.</title>
        <authorList>
            <person name="Landa B.B."/>
            <person name="Castillo A.I."/>
            <person name="Giampetruzzi A."/>
            <person name="Kahn A."/>
            <person name="Roman-Ecija M."/>
            <person name="Velasco-Amo M.P."/>
            <person name="Navas-Cortes J.A."/>
            <person name="Marco-Noales E."/>
            <person name="Barbe S."/>
            <person name="Moralejo E."/>
            <person name="Coletta-Filho H.D."/>
            <person name="Saldarelli P."/>
            <person name="Saponari M."/>
            <person name="Almeida R.P.P."/>
        </authorList>
    </citation>
    <scope>NUCLEOTIDE SEQUENCE</scope>
    <source>
        <strain evidence="2">XYL1981</strain>
    </source>
</reference>
<dbReference type="AlphaFoldDB" id="A0A9Q4MGK3"/>